<dbReference type="EMBL" id="DS995266">
    <property type="protein sequence ID" value="EDZ37944.1"/>
    <property type="molecule type" value="Genomic_DNA"/>
</dbReference>
<accession>B6ASF5</accession>
<reference evidence="1" key="2">
    <citation type="journal article" date="2008" name="PLoS Biol.">
        <title>Population genomic analysis of strain variation in Leptospirillum group II bacteria involved in acid mine drainage formation.</title>
        <authorList>
            <person name="Simmons S.L."/>
            <person name="Dibartolo G."/>
            <person name="Denef V.J."/>
            <person name="Goltsman D.S."/>
            <person name="Thelen M.P."/>
            <person name="Banfield J.F."/>
        </authorList>
    </citation>
    <scope>NUCLEOTIDE SEQUENCE [LARGE SCALE GENOMIC DNA]</scope>
</reference>
<organism evidence="1">
    <name type="scientific">Leptospirillum sp. Group II '5-way CG'</name>
    <dbReference type="NCBI Taxonomy" id="419541"/>
    <lineage>
        <taxon>Bacteria</taxon>
        <taxon>Pseudomonadati</taxon>
        <taxon>Nitrospirota</taxon>
        <taxon>Nitrospiria</taxon>
        <taxon>Nitrospirales</taxon>
        <taxon>Nitrospiraceae</taxon>
        <taxon>Leptospirillum</taxon>
    </lineage>
</organism>
<evidence type="ECO:0000313" key="1">
    <source>
        <dbReference type="EMBL" id="EDZ37944.1"/>
    </source>
</evidence>
<name>B6ASF5_9BACT</name>
<gene>
    <name evidence="1" type="ORF">CGL2_11185004</name>
</gene>
<reference evidence="1" key="1">
    <citation type="journal article" date="2004" name="Nature">
        <title>Community structure and metabolism through reconstruction of microbial genomes from the environment.</title>
        <authorList>
            <person name="Tyson G.W."/>
            <person name="Chapman J."/>
            <person name="Hugenholtz P."/>
            <person name="Allen E.E."/>
            <person name="Ram R.J."/>
            <person name="Richardson P.M."/>
            <person name="Solovyev V.V."/>
            <person name="Rubin E.M."/>
            <person name="Rokhsar D.S."/>
            <person name="Banfield J.F."/>
        </authorList>
    </citation>
    <scope>NUCLEOTIDE SEQUENCE [LARGE SCALE GENOMIC DNA]</scope>
</reference>
<sequence>MQSLGELFKSFFLRRKRMKVKIIRRIIALGTTLRCNPMASSFGVPDFLRGHSGHWYSSTLSHRIAGMENLEIEGACEHAIAVAEKGHPGKLRVKEFEVTGILKDNRFVLSKCRIEI</sequence>
<protein>
    <submittedName>
        <fullName evidence="1">Uncharacterized protein</fullName>
    </submittedName>
</protein>
<dbReference type="AlphaFoldDB" id="B6ASF5"/>
<proteinExistence type="predicted"/>